<organism evidence="1 2">
    <name type="scientific">Urbifossiella limnaea</name>
    <dbReference type="NCBI Taxonomy" id="2528023"/>
    <lineage>
        <taxon>Bacteria</taxon>
        <taxon>Pseudomonadati</taxon>
        <taxon>Planctomycetota</taxon>
        <taxon>Planctomycetia</taxon>
        <taxon>Gemmatales</taxon>
        <taxon>Gemmataceae</taxon>
        <taxon>Urbifossiella</taxon>
    </lineage>
</organism>
<evidence type="ECO:0000313" key="1">
    <source>
        <dbReference type="EMBL" id="QDU18844.1"/>
    </source>
</evidence>
<dbReference type="EMBL" id="CP036273">
    <property type="protein sequence ID" value="QDU18844.1"/>
    <property type="molecule type" value="Genomic_DNA"/>
</dbReference>
<evidence type="ECO:0000313" key="2">
    <source>
        <dbReference type="Proteomes" id="UP000319576"/>
    </source>
</evidence>
<dbReference type="AlphaFoldDB" id="A0A517XMW1"/>
<dbReference type="Proteomes" id="UP000319576">
    <property type="component" value="Chromosome"/>
</dbReference>
<protein>
    <recommendedName>
        <fullName evidence="3">Peptidase S1</fullName>
    </recommendedName>
</protein>
<sequence length="159" mass="17141">MKLASGKRLVLLGVAATALVGFGDRAVSQDVSLAPTFGSARLKGGFEPDPFVVPDIVTGGNVQTDKGGVTAWISKAPDYRLNYTTGEFKLTIKFASKGDTTLLINTPDGKWVADDDSDGDDNPRITFNNPKTGQYDIWVGSFEKKNEKGTLIITEKKQK</sequence>
<name>A0A517XMW1_9BACT</name>
<dbReference type="OrthoDB" id="512115at2"/>
<dbReference type="RefSeq" id="WP_145234405.1">
    <property type="nucleotide sequence ID" value="NZ_CP036273.1"/>
</dbReference>
<accession>A0A517XMW1</accession>
<gene>
    <name evidence="1" type="ORF">ETAA1_07400</name>
</gene>
<dbReference type="Gene3D" id="2.60.120.380">
    <property type="match status" value="1"/>
</dbReference>
<evidence type="ECO:0008006" key="3">
    <source>
        <dbReference type="Google" id="ProtNLM"/>
    </source>
</evidence>
<dbReference type="KEGG" id="uli:ETAA1_07400"/>
<keyword evidence="2" id="KW-1185">Reference proteome</keyword>
<proteinExistence type="predicted"/>
<reference evidence="1 2" key="1">
    <citation type="submission" date="2019-02" db="EMBL/GenBank/DDBJ databases">
        <title>Deep-cultivation of Planctomycetes and their phenomic and genomic characterization uncovers novel biology.</title>
        <authorList>
            <person name="Wiegand S."/>
            <person name="Jogler M."/>
            <person name="Boedeker C."/>
            <person name="Pinto D."/>
            <person name="Vollmers J."/>
            <person name="Rivas-Marin E."/>
            <person name="Kohn T."/>
            <person name="Peeters S.H."/>
            <person name="Heuer A."/>
            <person name="Rast P."/>
            <person name="Oberbeckmann S."/>
            <person name="Bunk B."/>
            <person name="Jeske O."/>
            <person name="Meyerdierks A."/>
            <person name="Storesund J.E."/>
            <person name="Kallscheuer N."/>
            <person name="Luecker S."/>
            <person name="Lage O.M."/>
            <person name="Pohl T."/>
            <person name="Merkel B.J."/>
            <person name="Hornburger P."/>
            <person name="Mueller R.-W."/>
            <person name="Bruemmer F."/>
            <person name="Labrenz M."/>
            <person name="Spormann A.M."/>
            <person name="Op den Camp H."/>
            <person name="Overmann J."/>
            <person name="Amann R."/>
            <person name="Jetten M.S.M."/>
            <person name="Mascher T."/>
            <person name="Medema M.H."/>
            <person name="Devos D.P."/>
            <person name="Kaster A.-K."/>
            <person name="Ovreas L."/>
            <person name="Rohde M."/>
            <person name="Galperin M.Y."/>
            <person name="Jogler C."/>
        </authorList>
    </citation>
    <scope>NUCLEOTIDE SEQUENCE [LARGE SCALE GENOMIC DNA]</scope>
    <source>
        <strain evidence="1 2">ETA_A1</strain>
    </source>
</reference>